<reference evidence="3" key="1">
    <citation type="submission" date="2017-08" db="EMBL/GenBank/DDBJ databases">
        <title>Mesorhizobium wenxinae sp. nov., a novel rhizobial species isolated from root nodules of chickpea (Cicer arietinum L.).</title>
        <authorList>
            <person name="Zhang J."/>
        </authorList>
    </citation>
    <scope>NUCLEOTIDE SEQUENCE [LARGE SCALE GENOMIC DNA]</scope>
    <source>
        <strain evidence="3">USDA 3392</strain>
    </source>
</reference>
<sequence length="218" mass="24150">MKRIIETLHVALFVVAFALPVPFGALAQDGSAAAAPPTQSELPKWLSRGLPGQAHEVLAPLVGTWRVQLSFYGTLGRSPDQPPLVTDDLMSRRQWLAGERYIEDTMEGTLDGAPIWRKGWLGYSIMDDRYEWITIDPVNTTMMYYKGAAGSGNQRPISMSGAFTDQGVAGEDTVGKSVGMRTVIKIENNDRHVFELYFTRPGQQEALATRGVYTRLKE</sequence>
<evidence type="ECO:0008006" key="4">
    <source>
        <dbReference type="Google" id="ProtNLM"/>
    </source>
</evidence>
<dbReference type="Proteomes" id="UP000216215">
    <property type="component" value="Unassembled WGS sequence"/>
</dbReference>
<feature type="signal peptide" evidence="1">
    <location>
        <begin position="1"/>
        <end position="27"/>
    </location>
</feature>
<dbReference type="RefSeq" id="WP_095488882.1">
    <property type="nucleotide sequence ID" value="NZ_CP088151.1"/>
</dbReference>
<dbReference type="Pfam" id="PF07617">
    <property type="entry name" value="DUF1579"/>
    <property type="match status" value="1"/>
</dbReference>
<protein>
    <recommendedName>
        <fullName evidence="4">DUF1579 domain-containing protein</fullName>
    </recommendedName>
</protein>
<dbReference type="InterPro" id="IPR011473">
    <property type="entry name" value="DUF1579"/>
</dbReference>
<dbReference type="EMBL" id="NPKI01000046">
    <property type="protein sequence ID" value="PAP98135.1"/>
    <property type="molecule type" value="Genomic_DNA"/>
</dbReference>
<name>A0AB36R0L5_9HYPH</name>
<proteinExistence type="predicted"/>
<evidence type="ECO:0000313" key="3">
    <source>
        <dbReference type="Proteomes" id="UP000216215"/>
    </source>
</evidence>
<gene>
    <name evidence="2" type="ORF">CIT25_30645</name>
</gene>
<organism evidence="2 3">
    <name type="scientific">Mesorhizobium mediterraneum</name>
    <dbReference type="NCBI Taxonomy" id="43617"/>
    <lineage>
        <taxon>Bacteria</taxon>
        <taxon>Pseudomonadati</taxon>
        <taxon>Pseudomonadota</taxon>
        <taxon>Alphaproteobacteria</taxon>
        <taxon>Hyphomicrobiales</taxon>
        <taxon>Phyllobacteriaceae</taxon>
        <taxon>Mesorhizobium</taxon>
    </lineage>
</organism>
<comment type="caution">
    <text evidence="2">The sequence shown here is derived from an EMBL/GenBank/DDBJ whole genome shotgun (WGS) entry which is preliminary data.</text>
</comment>
<accession>A0AB36R0L5</accession>
<dbReference type="AlphaFoldDB" id="A0AB36R0L5"/>
<keyword evidence="1" id="KW-0732">Signal</keyword>
<keyword evidence="3" id="KW-1185">Reference proteome</keyword>
<feature type="chain" id="PRO_5044314259" description="DUF1579 domain-containing protein" evidence="1">
    <location>
        <begin position="28"/>
        <end position="218"/>
    </location>
</feature>
<evidence type="ECO:0000313" key="2">
    <source>
        <dbReference type="EMBL" id="PAP98135.1"/>
    </source>
</evidence>
<evidence type="ECO:0000256" key="1">
    <source>
        <dbReference type="SAM" id="SignalP"/>
    </source>
</evidence>